<evidence type="ECO:0000256" key="8">
    <source>
        <dbReference type="ARBA" id="ARBA00023306"/>
    </source>
</evidence>
<evidence type="ECO:0000259" key="14">
    <source>
        <dbReference type="Pfam" id="PF08245"/>
    </source>
</evidence>
<evidence type="ECO:0000256" key="4">
    <source>
        <dbReference type="ARBA" id="ARBA00022741"/>
    </source>
</evidence>
<dbReference type="InterPro" id="IPR036615">
    <property type="entry name" value="Mur_ligase_C_dom_sf"/>
</dbReference>
<dbReference type="GO" id="GO:0005524">
    <property type="term" value="F:ATP binding"/>
    <property type="evidence" value="ECO:0007669"/>
    <property type="project" value="UniProtKB-UniRule"/>
</dbReference>
<dbReference type="Gene3D" id="3.40.1190.10">
    <property type="entry name" value="Mur-like, catalytic domain"/>
    <property type="match status" value="1"/>
</dbReference>
<dbReference type="GO" id="GO:0008360">
    <property type="term" value="P:regulation of cell shape"/>
    <property type="evidence" value="ECO:0007669"/>
    <property type="project" value="UniProtKB-KW"/>
</dbReference>
<keyword evidence="1 10" id="KW-0963">Cytoplasm</keyword>
<dbReference type="GO" id="GO:0051301">
    <property type="term" value="P:cell division"/>
    <property type="evidence" value="ECO:0007669"/>
    <property type="project" value="UniProtKB-KW"/>
</dbReference>
<dbReference type="InterPro" id="IPR000713">
    <property type="entry name" value="Mur_ligase_N"/>
</dbReference>
<dbReference type="InterPro" id="IPR004101">
    <property type="entry name" value="Mur_ligase_C"/>
</dbReference>
<reference evidence="15 16" key="1">
    <citation type="submission" date="2016-10" db="EMBL/GenBank/DDBJ databases">
        <authorList>
            <person name="de Groot N.N."/>
        </authorList>
    </citation>
    <scope>NUCLEOTIDE SEQUENCE [LARGE SCALE GENOMIC DNA]</scope>
    <source>
        <strain evidence="15 16">DSM 15345</strain>
    </source>
</reference>
<keyword evidence="6 10" id="KW-0133">Cell shape</keyword>
<dbReference type="OrthoDB" id="9800958at2"/>
<evidence type="ECO:0000256" key="6">
    <source>
        <dbReference type="ARBA" id="ARBA00022960"/>
    </source>
</evidence>
<dbReference type="GO" id="GO:0071555">
    <property type="term" value="P:cell wall organization"/>
    <property type="evidence" value="ECO:0007669"/>
    <property type="project" value="UniProtKB-KW"/>
</dbReference>
<comment type="similarity">
    <text evidence="10">Belongs to the MurCDEF family. MurF subfamily.</text>
</comment>
<dbReference type="EC" id="6.3.2.10" evidence="10 11"/>
<dbReference type="GO" id="GO:0047480">
    <property type="term" value="F:UDP-N-acetylmuramoyl-tripeptide-D-alanyl-D-alanine ligase activity"/>
    <property type="evidence" value="ECO:0007669"/>
    <property type="project" value="UniProtKB-UniRule"/>
</dbReference>
<evidence type="ECO:0000259" key="13">
    <source>
        <dbReference type="Pfam" id="PF02875"/>
    </source>
</evidence>
<dbReference type="STRING" id="89524.SAMN05444370_10555"/>
<evidence type="ECO:0000256" key="11">
    <source>
        <dbReference type="RuleBase" id="RU004136"/>
    </source>
</evidence>
<keyword evidence="5 10" id="KW-0067">ATP-binding</keyword>
<dbReference type="PANTHER" id="PTHR43024:SF1">
    <property type="entry name" value="UDP-N-ACETYLMURAMOYL-TRIPEPTIDE--D-ALANYL-D-ALANINE LIGASE"/>
    <property type="match status" value="1"/>
</dbReference>
<evidence type="ECO:0000313" key="15">
    <source>
        <dbReference type="EMBL" id="SEA43995.1"/>
    </source>
</evidence>
<keyword evidence="9 10" id="KW-0961">Cell wall biogenesis/degradation</keyword>
<dbReference type="Proteomes" id="UP000198703">
    <property type="component" value="Unassembled WGS sequence"/>
</dbReference>
<keyword evidence="16" id="KW-1185">Reference proteome</keyword>
<dbReference type="GO" id="GO:0005737">
    <property type="term" value="C:cytoplasm"/>
    <property type="evidence" value="ECO:0007669"/>
    <property type="project" value="UniProtKB-SubCell"/>
</dbReference>
<dbReference type="RefSeq" id="WP_093252864.1">
    <property type="nucleotide sequence ID" value="NZ_FNQM01000005.1"/>
</dbReference>
<protein>
    <recommendedName>
        <fullName evidence="10 11">UDP-N-acetylmuramoyl-tripeptide--D-alanyl-D-alanine ligase</fullName>
        <ecNumber evidence="10 11">6.3.2.10</ecNumber>
    </recommendedName>
    <alternativeName>
        <fullName evidence="10">D-alanyl-D-alanine-adding enzyme</fullName>
    </alternativeName>
</protein>
<dbReference type="AlphaFoldDB" id="A0A1H4B6V6"/>
<comment type="caution">
    <text evidence="10">Lacks conserved residue(s) required for the propagation of feature annotation.</text>
</comment>
<keyword evidence="7 10" id="KW-0573">Peptidoglycan synthesis</keyword>
<evidence type="ECO:0000256" key="3">
    <source>
        <dbReference type="ARBA" id="ARBA00022618"/>
    </source>
</evidence>
<dbReference type="GO" id="GO:0008766">
    <property type="term" value="F:UDP-N-acetylmuramoylalanyl-D-glutamyl-2,6-diaminopimelate-D-alanyl-D-alanine ligase activity"/>
    <property type="evidence" value="ECO:0007669"/>
    <property type="project" value="RHEA"/>
</dbReference>
<accession>A0A1H4B6V6</accession>
<dbReference type="InterPro" id="IPR036565">
    <property type="entry name" value="Mur-like_cat_sf"/>
</dbReference>
<keyword evidence="3 10" id="KW-0132">Cell division</keyword>
<evidence type="ECO:0000313" key="16">
    <source>
        <dbReference type="Proteomes" id="UP000198703"/>
    </source>
</evidence>
<dbReference type="Pfam" id="PF08245">
    <property type="entry name" value="Mur_ligase_M"/>
    <property type="match status" value="1"/>
</dbReference>
<organism evidence="15 16">
    <name type="scientific">Rubrimonas cliftonensis</name>
    <dbReference type="NCBI Taxonomy" id="89524"/>
    <lineage>
        <taxon>Bacteria</taxon>
        <taxon>Pseudomonadati</taxon>
        <taxon>Pseudomonadota</taxon>
        <taxon>Alphaproteobacteria</taxon>
        <taxon>Rhodobacterales</taxon>
        <taxon>Paracoccaceae</taxon>
        <taxon>Rubrimonas</taxon>
    </lineage>
</organism>
<dbReference type="SUPFAM" id="SSF53623">
    <property type="entry name" value="MurD-like peptide ligases, catalytic domain"/>
    <property type="match status" value="1"/>
</dbReference>
<dbReference type="HAMAP" id="MF_02019">
    <property type="entry name" value="MurF"/>
    <property type="match status" value="1"/>
</dbReference>
<proteinExistence type="inferred from homology"/>
<dbReference type="InterPro" id="IPR013221">
    <property type="entry name" value="Mur_ligase_cen"/>
</dbReference>
<name>A0A1H4B6V6_9RHOB</name>
<gene>
    <name evidence="10" type="primary">murF</name>
    <name evidence="15" type="ORF">SAMN05444370_10555</name>
</gene>
<keyword evidence="8 10" id="KW-0131">Cell cycle</keyword>
<dbReference type="Pfam" id="PF01225">
    <property type="entry name" value="Mur_ligase"/>
    <property type="match status" value="1"/>
</dbReference>
<dbReference type="Gene3D" id="3.40.1390.10">
    <property type="entry name" value="MurE/MurF, N-terminal domain"/>
    <property type="match status" value="1"/>
</dbReference>
<feature type="domain" description="Mur ligase central" evidence="14">
    <location>
        <begin position="115"/>
        <end position="304"/>
    </location>
</feature>
<evidence type="ECO:0000256" key="5">
    <source>
        <dbReference type="ARBA" id="ARBA00022840"/>
    </source>
</evidence>
<evidence type="ECO:0000256" key="7">
    <source>
        <dbReference type="ARBA" id="ARBA00022984"/>
    </source>
</evidence>
<dbReference type="PANTHER" id="PTHR43024">
    <property type="entry name" value="UDP-N-ACETYLMURAMOYL-TRIPEPTIDE--D-ALANYL-D-ALANINE LIGASE"/>
    <property type="match status" value="1"/>
</dbReference>
<evidence type="ECO:0000259" key="12">
    <source>
        <dbReference type="Pfam" id="PF01225"/>
    </source>
</evidence>
<dbReference type="InterPro" id="IPR051046">
    <property type="entry name" value="MurCDEF_CellWall_CoF430Synth"/>
</dbReference>
<comment type="function">
    <text evidence="10 11">Involved in cell wall formation. Catalyzes the final step in the synthesis of UDP-N-acetylmuramoyl-pentapeptide, the precursor of murein.</text>
</comment>
<dbReference type="GO" id="GO:0009252">
    <property type="term" value="P:peptidoglycan biosynthetic process"/>
    <property type="evidence" value="ECO:0007669"/>
    <property type="project" value="UniProtKB-UniRule"/>
</dbReference>
<evidence type="ECO:0000256" key="1">
    <source>
        <dbReference type="ARBA" id="ARBA00022490"/>
    </source>
</evidence>
<evidence type="ECO:0000256" key="10">
    <source>
        <dbReference type="HAMAP-Rule" id="MF_02019"/>
    </source>
</evidence>
<evidence type="ECO:0000256" key="2">
    <source>
        <dbReference type="ARBA" id="ARBA00022598"/>
    </source>
</evidence>
<dbReference type="Gene3D" id="3.90.190.20">
    <property type="entry name" value="Mur ligase, C-terminal domain"/>
    <property type="match status" value="1"/>
</dbReference>
<feature type="domain" description="Mur ligase C-terminal" evidence="13">
    <location>
        <begin position="343"/>
        <end position="462"/>
    </location>
</feature>
<dbReference type="SUPFAM" id="SSF63418">
    <property type="entry name" value="MurE/MurF N-terminal domain"/>
    <property type="match status" value="1"/>
</dbReference>
<comment type="subcellular location">
    <subcellularLocation>
        <location evidence="10 11">Cytoplasm</location>
    </subcellularLocation>
</comment>
<keyword evidence="2 10" id="KW-0436">Ligase</keyword>
<keyword evidence="4 10" id="KW-0547">Nucleotide-binding</keyword>
<dbReference type="InterPro" id="IPR005863">
    <property type="entry name" value="UDP-N-AcMur_synth"/>
</dbReference>
<dbReference type="NCBIfam" id="TIGR01143">
    <property type="entry name" value="murF"/>
    <property type="match status" value="1"/>
</dbReference>
<evidence type="ECO:0000256" key="9">
    <source>
        <dbReference type="ARBA" id="ARBA00023316"/>
    </source>
</evidence>
<dbReference type="SUPFAM" id="SSF53244">
    <property type="entry name" value="MurD-like peptide ligases, peptide-binding domain"/>
    <property type="match status" value="1"/>
</dbReference>
<comment type="catalytic activity">
    <reaction evidence="10 11">
        <text>D-alanyl-D-alanine + UDP-N-acetyl-alpha-D-muramoyl-L-alanyl-gamma-D-glutamyl-meso-2,6-diaminopimelate + ATP = UDP-N-acetyl-alpha-D-muramoyl-L-alanyl-gamma-D-glutamyl-meso-2,6-diaminopimeloyl-D-alanyl-D-alanine + ADP + phosphate + H(+)</text>
        <dbReference type="Rhea" id="RHEA:28374"/>
        <dbReference type="ChEBI" id="CHEBI:15378"/>
        <dbReference type="ChEBI" id="CHEBI:30616"/>
        <dbReference type="ChEBI" id="CHEBI:43474"/>
        <dbReference type="ChEBI" id="CHEBI:57822"/>
        <dbReference type="ChEBI" id="CHEBI:61386"/>
        <dbReference type="ChEBI" id="CHEBI:83905"/>
        <dbReference type="ChEBI" id="CHEBI:456216"/>
        <dbReference type="EC" id="6.3.2.10"/>
    </reaction>
</comment>
<dbReference type="EMBL" id="FNQM01000005">
    <property type="protein sequence ID" value="SEA43995.1"/>
    <property type="molecule type" value="Genomic_DNA"/>
</dbReference>
<dbReference type="Pfam" id="PF02875">
    <property type="entry name" value="Mur_ligase_C"/>
    <property type="match status" value="1"/>
</dbReference>
<dbReference type="UniPathway" id="UPA00219"/>
<feature type="domain" description="Mur ligase N-terminal catalytic" evidence="12">
    <location>
        <begin position="30"/>
        <end position="76"/>
    </location>
</feature>
<comment type="pathway">
    <text evidence="10 11">Cell wall biogenesis; peptidoglycan biosynthesis.</text>
</comment>
<dbReference type="InterPro" id="IPR035911">
    <property type="entry name" value="MurE/MurF_N"/>
</dbReference>
<sequence>MSGGGSDALWTAAEAAAATGGRVDGDWAATSVSIDTRSLAPGALFVALKGDARDGHGFVGDALEKGAAAALVSHPPDGFAAPGRLLMVGDTLEGLRGLAAAARARLAPEARVIGVTGSVGKTGVKEMLRAMLSAQAATHAPEGSFNNHWGVPLTLARSPRDARFLVIEMGMNHAGEIAPLSRLARPEVALITTVTAAHIGNFADEAGVADAKAEIFEGVAAGGVAVLNRDNRWFDRLAGAARAHGLEIVSFGEGEGCDARLVSAQLRGPATVVEARVGGLDLVFKIGAPGRHLALNAVGALAAAQAAGADLARAALALAAWRAPEGRGARWRVHVGPDGDGVIELIDESYNANPASVGAALEVLAAAPVEDGVGRIARGRRIACLGDMMELGEQETALHAGIADHPALGEVDLVFTVGERMRALHAALPKAQAGGWFPDSRAAADRLKRMLDAGDVLMVKGSKTVQMGAVVRAVKALGQARDASAPEET</sequence>